<dbReference type="EMBL" id="CP021121">
    <property type="protein sequence ID" value="ARQ70302.1"/>
    <property type="molecule type" value="Genomic_DNA"/>
</dbReference>
<evidence type="ECO:0000313" key="1">
    <source>
        <dbReference type="EMBL" id="ARQ70302.1"/>
    </source>
</evidence>
<organism evidence="1 2">
    <name type="scientific">Streptomyces marincola</name>
    <dbReference type="NCBI Taxonomy" id="2878388"/>
    <lineage>
        <taxon>Bacteria</taxon>
        <taxon>Bacillati</taxon>
        <taxon>Actinomycetota</taxon>
        <taxon>Actinomycetes</taxon>
        <taxon>Kitasatosporales</taxon>
        <taxon>Streptomycetaceae</taxon>
        <taxon>Streptomyces</taxon>
    </lineage>
</organism>
<dbReference type="Proteomes" id="UP000194218">
    <property type="component" value="Chromosome"/>
</dbReference>
<dbReference type="RefSeq" id="WP_086160160.1">
    <property type="nucleotide sequence ID" value="NZ_CP021121.1"/>
</dbReference>
<protein>
    <submittedName>
        <fullName evidence="1">Uncharacterized protein</fullName>
    </submittedName>
</protein>
<name>A0A1W7CZV1_9ACTN</name>
<dbReference type="OrthoDB" id="5072144at2"/>
<dbReference type="KEGG" id="smao:CAG99_16930"/>
<evidence type="ECO:0000313" key="2">
    <source>
        <dbReference type="Proteomes" id="UP000194218"/>
    </source>
</evidence>
<sequence length="119" mass="13231">MSQLLTLNYPAPLPVGHLIEVTEYADTRPEKKRKGAGLGEAFQFPMVVDLDTGIRYMNHVHATTAGNAGSAYKSNAYPLTPRPDLVVDRVYRARVRACTLVFVEILYTQHTTLALDLEV</sequence>
<proteinExistence type="predicted"/>
<accession>A0A1W7CZV1</accession>
<reference evidence="1 2" key="1">
    <citation type="submission" date="2017-05" db="EMBL/GenBank/DDBJ databases">
        <title>Complete genome sequence of Streptomyces sp. SCSIO 03032 revealed the diverse biosynthetic pathways for its bioactive secondary metabolites.</title>
        <authorList>
            <person name="Ma L."/>
            <person name="Zhu Y."/>
            <person name="Zhang W."/>
            <person name="Zhang G."/>
            <person name="Tian X."/>
            <person name="Zhang S."/>
            <person name="Zhang C."/>
        </authorList>
    </citation>
    <scope>NUCLEOTIDE SEQUENCE [LARGE SCALE GENOMIC DNA]</scope>
    <source>
        <strain evidence="1 2">SCSIO 03032</strain>
    </source>
</reference>
<keyword evidence="2" id="KW-1185">Reference proteome</keyword>
<gene>
    <name evidence="1" type="ORF">CAG99_16930</name>
</gene>
<dbReference type="AlphaFoldDB" id="A0A1W7CZV1"/>